<feature type="domain" description="Fatty acid hydroxylase" evidence="6">
    <location>
        <begin position="129"/>
        <end position="254"/>
    </location>
</feature>
<keyword evidence="3 5" id="KW-1133">Transmembrane helix</keyword>
<feature type="transmembrane region" description="Helical" evidence="5">
    <location>
        <begin position="196"/>
        <end position="218"/>
    </location>
</feature>
<accession>A0A7S0HMC8</accession>
<organism evidence="7">
    <name type="scientific">Hanusia phi</name>
    <dbReference type="NCBI Taxonomy" id="3032"/>
    <lineage>
        <taxon>Eukaryota</taxon>
        <taxon>Cryptophyceae</taxon>
        <taxon>Pyrenomonadales</taxon>
        <taxon>Geminigeraceae</taxon>
        <taxon>Hanusia</taxon>
    </lineage>
</organism>
<dbReference type="EMBL" id="HBEO01016307">
    <property type="protein sequence ID" value="CAD8485330.1"/>
    <property type="molecule type" value="Transcribed_RNA"/>
</dbReference>
<dbReference type="Pfam" id="PF04116">
    <property type="entry name" value="FA_hydroxylase"/>
    <property type="match status" value="1"/>
</dbReference>
<dbReference type="GO" id="GO:0008610">
    <property type="term" value="P:lipid biosynthetic process"/>
    <property type="evidence" value="ECO:0007669"/>
    <property type="project" value="InterPro"/>
</dbReference>
<evidence type="ECO:0000256" key="4">
    <source>
        <dbReference type="ARBA" id="ARBA00023136"/>
    </source>
</evidence>
<comment type="subcellular location">
    <subcellularLocation>
        <location evidence="1">Membrane</location>
    </subcellularLocation>
</comment>
<protein>
    <recommendedName>
        <fullName evidence="6">Fatty acid hydroxylase domain-containing protein</fullName>
    </recommendedName>
</protein>
<evidence type="ECO:0000256" key="5">
    <source>
        <dbReference type="SAM" id="Phobius"/>
    </source>
</evidence>
<dbReference type="AlphaFoldDB" id="A0A7S0HMC8"/>
<dbReference type="GO" id="GO:0016020">
    <property type="term" value="C:membrane"/>
    <property type="evidence" value="ECO:0007669"/>
    <property type="project" value="UniProtKB-SubCell"/>
</dbReference>
<keyword evidence="2 5" id="KW-0812">Transmembrane</keyword>
<dbReference type="GO" id="GO:0016491">
    <property type="term" value="F:oxidoreductase activity"/>
    <property type="evidence" value="ECO:0007669"/>
    <property type="project" value="InterPro"/>
</dbReference>
<keyword evidence="4 5" id="KW-0472">Membrane</keyword>
<sequence length="286" mass="34021">MVKMDLILDLEDKYFFNWMYSKLSPDYLALNASDPVRQFISIYLTLTVHGWLLYFIGAGLSWFLFFDKKYLEHPKKLDNQVMREISTTFFSIPIMSVYTSPIFWLEVNGYSKLLDSSPGWQYELSTIFSFLVFTDFCIYWIHRWLHHPLIYPHVHKTHHLWKVPTPWASHAFHPLDGFLQSTPYHMYAFLFPMNKVLYLGMFIFVNMWTISIHDGWFVSFDGVINSSAHHAEHHLHFTCNYGQYFTFWDRMFGSHRYPDHESLDPVNAIAKKNDAMRRAQKTDKAG</sequence>
<feature type="transmembrane region" description="Helical" evidence="5">
    <location>
        <begin position="40"/>
        <end position="65"/>
    </location>
</feature>
<dbReference type="InterPro" id="IPR006694">
    <property type="entry name" value="Fatty_acid_hydroxylase"/>
</dbReference>
<name>A0A7S0HMC8_9CRYP</name>
<dbReference type="InterPro" id="IPR050307">
    <property type="entry name" value="Sterol_Desaturase_Related"/>
</dbReference>
<evidence type="ECO:0000256" key="2">
    <source>
        <dbReference type="ARBA" id="ARBA00022692"/>
    </source>
</evidence>
<dbReference type="GO" id="GO:0005506">
    <property type="term" value="F:iron ion binding"/>
    <property type="evidence" value="ECO:0007669"/>
    <property type="project" value="InterPro"/>
</dbReference>
<proteinExistence type="predicted"/>
<feature type="transmembrane region" description="Helical" evidence="5">
    <location>
        <begin position="85"/>
        <end position="104"/>
    </location>
</feature>
<gene>
    <name evidence="7" type="ORF">HPHI1048_LOCUS11136</name>
</gene>
<reference evidence="7" key="1">
    <citation type="submission" date="2021-01" db="EMBL/GenBank/DDBJ databases">
        <authorList>
            <person name="Corre E."/>
            <person name="Pelletier E."/>
            <person name="Niang G."/>
            <person name="Scheremetjew M."/>
            <person name="Finn R."/>
            <person name="Kale V."/>
            <person name="Holt S."/>
            <person name="Cochrane G."/>
            <person name="Meng A."/>
            <person name="Brown T."/>
            <person name="Cohen L."/>
        </authorList>
    </citation>
    <scope>NUCLEOTIDE SEQUENCE</scope>
    <source>
        <strain evidence="7">CCMP325</strain>
    </source>
</reference>
<evidence type="ECO:0000259" key="6">
    <source>
        <dbReference type="Pfam" id="PF04116"/>
    </source>
</evidence>
<feature type="transmembrane region" description="Helical" evidence="5">
    <location>
        <begin position="124"/>
        <end position="141"/>
    </location>
</feature>
<dbReference type="PANTHER" id="PTHR11863">
    <property type="entry name" value="STEROL DESATURASE"/>
    <property type="match status" value="1"/>
</dbReference>
<evidence type="ECO:0000313" key="7">
    <source>
        <dbReference type="EMBL" id="CAD8485330.1"/>
    </source>
</evidence>
<evidence type="ECO:0000256" key="1">
    <source>
        <dbReference type="ARBA" id="ARBA00004370"/>
    </source>
</evidence>
<evidence type="ECO:0000256" key="3">
    <source>
        <dbReference type="ARBA" id="ARBA00022989"/>
    </source>
</evidence>